<gene>
    <name evidence="2" type="ORF">LKD42_05535</name>
</gene>
<comment type="caution">
    <text evidence="2">The sequence shown here is derived from an EMBL/GenBank/DDBJ whole genome shotgun (WGS) entry which is preliminary data.</text>
</comment>
<name>A0ABS8EUS7_9FIRM</name>
<sequence>MTAQEIRSEVKAITAAVKRHEWTPEVFKRTEAILYYPGGDIFNTLRRELLPEEYEAFDRAYCNYFRPDLTDLTDWISRKRKEEAWRQKKAEILKQKQRSLRKESELLEQKEKHLQKQRQNLQQSKND</sequence>
<evidence type="ECO:0000256" key="1">
    <source>
        <dbReference type="SAM" id="Coils"/>
    </source>
</evidence>
<reference evidence="2 3" key="1">
    <citation type="submission" date="2021-10" db="EMBL/GenBank/DDBJ databases">
        <title>Anaerobic single-cell dispensing facilitates the cultivation of human gut bacteria.</title>
        <authorList>
            <person name="Afrizal A."/>
        </authorList>
    </citation>
    <scope>NUCLEOTIDE SEQUENCE [LARGE SCALE GENOMIC DNA]</scope>
    <source>
        <strain evidence="2 3">CLA-AA-H246</strain>
    </source>
</reference>
<dbReference type="RefSeq" id="WP_248835050.1">
    <property type="nucleotide sequence ID" value="NZ_JAJEQE010000012.1"/>
</dbReference>
<protein>
    <submittedName>
        <fullName evidence="2">Uncharacterized protein</fullName>
    </submittedName>
</protein>
<keyword evidence="1" id="KW-0175">Coiled coil</keyword>
<evidence type="ECO:0000313" key="2">
    <source>
        <dbReference type="EMBL" id="MCC2148719.1"/>
    </source>
</evidence>
<accession>A0ABS8EUS7</accession>
<organism evidence="2 3">
    <name type="scientific">Hominisplanchenecus faecis</name>
    <dbReference type="NCBI Taxonomy" id="2885351"/>
    <lineage>
        <taxon>Bacteria</taxon>
        <taxon>Bacillati</taxon>
        <taxon>Bacillota</taxon>
        <taxon>Clostridia</taxon>
        <taxon>Lachnospirales</taxon>
        <taxon>Lachnospiraceae</taxon>
        <taxon>Hominisplanchenecus</taxon>
    </lineage>
</organism>
<dbReference type="Proteomes" id="UP001299235">
    <property type="component" value="Unassembled WGS sequence"/>
</dbReference>
<keyword evidence="3" id="KW-1185">Reference proteome</keyword>
<dbReference type="EMBL" id="JAJEQE010000012">
    <property type="protein sequence ID" value="MCC2148719.1"/>
    <property type="molecule type" value="Genomic_DNA"/>
</dbReference>
<evidence type="ECO:0000313" key="3">
    <source>
        <dbReference type="Proteomes" id="UP001299235"/>
    </source>
</evidence>
<proteinExistence type="predicted"/>
<feature type="coiled-coil region" evidence="1">
    <location>
        <begin position="90"/>
        <end position="127"/>
    </location>
</feature>